<dbReference type="GO" id="GO:0005829">
    <property type="term" value="C:cytosol"/>
    <property type="evidence" value="ECO:0007669"/>
    <property type="project" value="TreeGrafter"/>
</dbReference>
<sequence>MTPFCGWIQQNTPLNANEADNILQHMLGTDPHERQLGPHHALAISQTDHSFFIQDSNTTVLVNGHPRWNDEQLATQAAKNSHAHALQHAYQRDGIACLHRLQGQFYFLIIDHSQQVSYLGTDRIGSQPVYYQWQPELSLLTFGSSAAMVKHHPQTHCQLSEQAIFNYLYFHMIPSPGTVYKDTYKLEPAQYIKVQHDKLSHHTYWLPDFSDYTSFNDDELGNLVYDTLRSAVLRASERPNPGAFLSGGLDSSTVAGFFSQVSTEPAKTFSIGFPVAAYNEIDYARIASRHFKTEQHEYFIQPEDILTAYDSIISALDEPFGNSSVLPTYFCAKLAKENGVSTMLAGDGGDEIFAGNTRYQKQIIFENYQKVPSLARQKLLEPIIMQSVFSRLPLGSKAQSYIKQALTPLPDRLENYNFLHQHAASEVFTADFLQKVDIEAPLSHLRDVYHRPKQGDYINRMLYLDWKRTLADNDLPKVNRMCQLAGVDVVYPMLDDDLITLTCSIPSNKKVNFQKLRYIYKHAVRNFLPEAIINKPKHGFGLPFGIWTKEHKPLQEYAYQSLEHVESLGVFRPEFLANAKHMHQHQHSDYYGELIWLLMTLGQWCKTHLDE</sequence>
<dbReference type="EMBL" id="NDXW01000001">
    <property type="protein sequence ID" value="RDH44893.1"/>
    <property type="molecule type" value="Genomic_DNA"/>
</dbReference>
<dbReference type="InterPro" id="IPR017932">
    <property type="entry name" value="GATase_2_dom"/>
</dbReference>
<name>A0A4P9VNC2_9GAMM</name>
<keyword evidence="11" id="KW-1185">Reference proteome</keyword>
<evidence type="ECO:0000256" key="7">
    <source>
        <dbReference type="PIRSR" id="PIRSR001589-3"/>
    </source>
</evidence>
<dbReference type="Gene3D" id="3.40.50.620">
    <property type="entry name" value="HUPs"/>
    <property type="match status" value="1"/>
</dbReference>
<evidence type="ECO:0000256" key="6">
    <source>
        <dbReference type="ARBA" id="ARBA00048741"/>
    </source>
</evidence>
<dbReference type="RefSeq" id="WP_094787949.1">
    <property type="nucleotide sequence ID" value="NZ_NDXW01000001.1"/>
</dbReference>
<dbReference type="SUPFAM" id="SSF52402">
    <property type="entry name" value="Adenine nucleotide alpha hydrolases-like"/>
    <property type="match status" value="1"/>
</dbReference>
<evidence type="ECO:0000256" key="5">
    <source>
        <dbReference type="ARBA" id="ARBA00022840"/>
    </source>
</evidence>
<dbReference type="SUPFAM" id="SSF56235">
    <property type="entry name" value="N-terminal nucleophile aminohydrolases (Ntn hydrolases)"/>
    <property type="match status" value="1"/>
</dbReference>
<dbReference type="InterPro" id="IPR001962">
    <property type="entry name" value="Asn_synthase"/>
</dbReference>
<comment type="catalytic activity">
    <reaction evidence="6">
        <text>L-aspartate + L-glutamine + ATP + H2O = L-asparagine + L-glutamate + AMP + diphosphate + H(+)</text>
        <dbReference type="Rhea" id="RHEA:12228"/>
        <dbReference type="ChEBI" id="CHEBI:15377"/>
        <dbReference type="ChEBI" id="CHEBI:15378"/>
        <dbReference type="ChEBI" id="CHEBI:29985"/>
        <dbReference type="ChEBI" id="CHEBI:29991"/>
        <dbReference type="ChEBI" id="CHEBI:30616"/>
        <dbReference type="ChEBI" id="CHEBI:33019"/>
        <dbReference type="ChEBI" id="CHEBI:58048"/>
        <dbReference type="ChEBI" id="CHEBI:58359"/>
        <dbReference type="ChEBI" id="CHEBI:456215"/>
        <dbReference type="EC" id="6.3.5.4"/>
    </reaction>
</comment>
<dbReference type="GO" id="GO:0006529">
    <property type="term" value="P:asparagine biosynthetic process"/>
    <property type="evidence" value="ECO:0007669"/>
    <property type="project" value="InterPro"/>
</dbReference>
<dbReference type="Pfam" id="PF00733">
    <property type="entry name" value="Asn_synthase"/>
    <property type="match status" value="1"/>
</dbReference>
<evidence type="ECO:0000259" key="8">
    <source>
        <dbReference type="Pfam" id="PF00733"/>
    </source>
</evidence>
<feature type="site" description="Important for beta-aspartyl-AMP intermediate formation" evidence="7">
    <location>
        <position position="347"/>
    </location>
</feature>
<protein>
    <recommendedName>
        <fullName evidence="3">asparagine synthase (glutamine-hydrolyzing)</fullName>
        <ecNumber evidence="3">6.3.5.4</ecNumber>
    </recommendedName>
</protein>
<comment type="similarity">
    <text evidence="2">Belongs to the asparagine synthetase family.</text>
</comment>
<dbReference type="AlphaFoldDB" id="A0A4P9VNC2"/>
<evidence type="ECO:0000256" key="1">
    <source>
        <dbReference type="ARBA" id="ARBA00005187"/>
    </source>
</evidence>
<dbReference type="GO" id="GO:0005524">
    <property type="term" value="F:ATP binding"/>
    <property type="evidence" value="ECO:0007669"/>
    <property type="project" value="UniProtKB-KW"/>
</dbReference>
<organism evidence="10 11">
    <name type="scientific">Zooshikella ganghwensis</name>
    <dbReference type="NCBI Taxonomy" id="202772"/>
    <lineage>
        <taxon>Bacteria</taxon>
        <taxon>Pseudomonadati</taxon>
        <taxon>Pseudomonadota</taxon>
        <taxon>Gammaproteobacteria</taxon>
        <taxon>Oceanospirillales</taxon>
        <taxon>Zooshikellaceae</taxon>
        <taxon>Zooshikella</taxon>
    </lineage>
</organism>
<dbReference type="Proteomes" id="UP000257039">
    <property type="component" value="Unassembled WGS sequence"/>
</dbReference>
<dbReference type="EC" id="6.3.5.4" evidence="3"/>
<evidence type="ECO:0000256" key="4">
    <source>
        <dbReference type="ARBA" id="ARBA00022741"/>
    </source>
</evidence>
<dbReference type="Gene3D" id="3.60.20.10">
    <property type="entry name" value="Glutamine Phosphoribosylpyrophosphate, subunit 1, domain 1"/>
    <property type="match status" value="1"/>
</dbReference>
<dbReference type="InterPro" id="IPR014729">
    <property type="entry name" value="Rossmann-like_a/b/a_fold"/>
</dbReference>
<dbReference type="PANTHER" id="PTHR43284">
    <property type="entry name" value="ASPARAGINE SYNTHETASE (GLUTAMINE-HYDROLYZING)"/>
    <property type="match status" value="1"/>
</dbReference>
<evidence type="ECO:0000259" key="9">
    <source>
        <dbReference type="Pfam" id="PF13537"/>
    </source>
</evidence>
<keyword evidence="5" id="KW-0067">ATP-binding</keyword>
<evidence type="ECO:0000256" key="2">
    <source>
        <dbReference type="ARBA" id="ARBA00005752"/>
    </source>
</evidence>
<feature type="domain" description="Glutamine amidotransferase type-2" evidence="9">
    <location>
        <begin position="74"/>
        <end position="147"/>
    </location>
</feature>
<dbReference type="PANTHER" id="PTHR43284:SF1">
    <property type="entry name" value="ASPARAGINE SYNTHETASE"/>
    <property type="match status" value="1"/>
</dbReference>
<comment type="caution">
    <text evidence="10">The sequence shown here is derived from an EMBL/GenBank/DDBJ whole genome shotgun (WGS) entry which is preliminary data.</text>
</comment>
<dbReference type="InterPro" id="IPR006426">
    <property type="entry name" value="Asn_synth_AEB"/>
</dbReference>
<evidence type="ECO:0000313" key="11">
    <source>
        <dbReference type="Proteomes" id="UP000257039"/>
    </source>
</evidence>
<dbReference type="InterPro" id="IPR051786">
    <property type="entry name" value="ASN_synthetase/amidase"/>
</dbReference>
<dbReference type="PIRSF" id="PIRSF001589">
    <property type="entry name" value="Asn_synthetase_glu-h"/>
    <property type="match status" value="1"/>
</dbReference>
<gene>
    <name evidence="10" type="ORF">B9G39_16435</name>
</gene>
<feature type="domain" description="Asparagine synthetase" evidence="8">
    <location>
        <begin position="225"/>
        <end position="604"/>
    </location>
</feature>
<proteinExistence type="inferred from homology"/>
<evidence type="ECO:0000256" key="3">
    <source>
        <dbReference type="ARBA" id="ARBA00012737"/>
    </source>
</evidence>
<reference evidence="10 11" key="1">
    <citation type="submission" date="2017-04" db="EMBL/GenBank/DDBJ databases">
        <title>Draft genome sequence of Zooshikella ganghwensis VG4 isolated from Red Sea sediments.</title>
        <authorList>
            <person name="Rehman Z."/>
            <person name="Alam I."/>
            <person name="Kamau A."/>
            <person name="Bajic V."/>
            <person name="Leiknes T."/>
        </authorList>
    </citation>
    <scope>NUCLEOTIDE SEQUENCE [LARGE SCALE GENOMIC DNA]</scope>
    <source>
        <strain evidence="10 11">VG4</strain>
    </source>
</reference>
<dbReference type="InterPro" id="IPR029055">
    <property type="entry name" value="Ntn_hydrolases_N"/>
</dbReference>
<comment type="pathway">
    <text evidence="1">Amino-acid biosynthesis; L-asparagine biosynthesis; L-asparagine from L-aspartate (L-Gln route): step 1/1.</text>
</comment>
<evidence type="ECO:0000313" key="10">
    <source>
        <dbReference type="EMBL" id="RDH44893.1"/>
    </source>
</evidence>
<dbReference type="Pfam" id="PF13537">
    <property type="entry name" value="GATase_7"/>
    <property type="match status" value="1"/>
</dbReference>
<keyword evidence="4" id="KW-0547">Nucleotide-binding</keyword>
<dbReference type="GO" id="GO:0004066">
    <property type="term" value="F:asparagine synthase (glutamine-hydrolyzing) activity"/>
    <property type="evidence" value="ECO:0007669"/>
    <property type="project" value="UniProtKB-EC"/>
</dbReference>
<accession>A0A4P9VNC2</accession>
<dbReference type="CDD" id="cd01991">
    <property type="entry name" value="Asn_synthase_B_C"/>
    <property type="match status" value="1"/>
</dbReference>